<dbReference type="InterPro" id="IPR052558">
    <property type="entry name" value="Siderophore_Hydrolase_D"/>
</dbReference>
<dbReference type="Proteomes" id="UP000248584">
    <property type="component" value="Unassembled WGS sequence"/>
</dbReference>
<dbReference type="PROSITE" id="PS50005">
    <property type="entry name" value="TPR"/>
    <property type="match status" value="1"/>
</dbReference>
<dbReference type="InterPro" id="IPR029058">
    <property type="entry name" value="AB_hydrolase_fold"/>
</dbReference>
<feature type="repeat" description="TPR" evidence="3">
    <location>
        <begin position="373"/>
        <end position="406"/>
    </location>
</feature>
<keyword evidence="6" id="KW-1185">Reference proteome</keyword>
<gene>
    <name evidence="5" type="ORF">LX97_03387</name>
</gene>
<dbReference type="SUPFAM" id="SSF48452">
    <property type="entry name" value="TPR-like"/>
    <property type="match status" value="1"/>
</dbReference>
<dbReference type="SUPFAM" id="SSF53474">
    <property type="entry name" value="alpha/beta-Hydrolases"/>
    <property type="match status" value="1"/>
</dbReference>
<keyword evidence="3" id="KW-0802">TPR repeat</keyword>
<protein>
    <recommendedName>
        <fullName evidence="7">Esterase</fullName>
    </recommendedName>
</protein>
<dbReference type="Gene3D" id="3.40.50.1820">
    <property type="entry name" value="alpha/beta hydrolase"/>
    <property type="match status" value="1"/>
</dbReference>
<dbReference type="InterPro" id="IPR011990">
    <property type="entry name" value="TPR-like_helical_dom_sf"/>
</dbReference>
<name>A0ABX5PTN1_9FLAO</name>
<evidence type="ECO:0000256" key="3">
    <source>
        <dbReference type="PROSITE-ProRule" id="PRU00339"/>
    </source>
</evidence>
<dbReference type="InterPro" id="IPR000801">
    <property type="entry name" value="Esterase-like"/>
</dbReference>
<evidence type="ECO:0000256" key="4">
    <source>
        <dbReference type="SAM" id="SignalP"/>
    </source>
</evidence>
<dbReference type="PANTHER" id="PTHR40841:SF2">
    <property type="entry name" value="SIDEROPHORE-DEGRADING ESTERASE (EUROFUNG)"/>
    <property type="match status" value="1"/>
</dbReference>
<keyword evidence="4" id="KW-0732">Signal</keyword>
<comment type="similarity">
    <text evidence="1">Belongs to the esterase D family.</text>
</comment>
<dbReference type="InterPro" id="IPR019734">
    <property type="entry name" value="TPR_rpt"/>
</dbReference>
<evidence type="ECO:0000313" key="5">
    <source>
        <dbReference type="EMBL" id="PZX36630.1"/>
    </source>
</evidence>
<reference evidence="5 6" key="1">
    <citation type="submission" date="2018-06" db="EMBL/GenBank/DDBJ databases">
        <title>Genomic Encyclopedia of Archaeal and Bacterial Type Strains, Phase II (KMG-II): from individual species to whole genera.</title>
        <authorList>
            <person name="Goeker M."/>
        </authorList>
    </citation>
    <scope>NUCLEOTIDE SEQUENCE [LARGE SCALE GENOMIC DNA]</scope>
    <source>
        <strain evidence="5 6">DSM 17205</strain>
    </source>
</reference>
<proteinExistence type="inferred from homology"/>
<evidence type="ECO:0000313" key="6">
    <source>
        <dbReference type="Proteomes" id="UP000248584"/>
    </source>
</evidence>
<evidence type="ECO:0000256" key="2">
    <source>
        <dbReference type="ARBA" id="ARBA00022801"/>
    </source>
</evidence>
<feature type="signal peptide" evidence="4">
    <location>
        <begin position="1"/>
        <end position="23"/>
    </location>
</feature>
<accession>A0ABX5PTN1</accession>
<evidence type="ECO:0008006" key="7">
    <source>
        <dbReference type="Google" id="ProtNLM"/>
    </source>
</evidence>
<organism evidence="5 6">
    <name type="scientific">Nonlabens dokdonensis</name>
    <dbReference type="NCBI Taxonomy" id="328515"/>
    <lineage>
        <taxon>Bacteria</taxon>
        <taxon>Pseudomonadati</taxon>
        <taxon>Bacteroidota</taxon>
        <taxon>Flavobacteriia</taxon>
        <taxon>Flavobacteriales</taxon>
        <taxon>Flavobacteriaceae</taxon>
        <taxon>Nonlabens</taxon>
    </lineage>
</organism>
<dbReference type="Pfam" id="PF00756">
    <property type="entry name" value="Esterase"/>
    <property type="match status" value="1"/>
</dbReference>
<evidence type="ECO:0000256" key="1">
    <source>
        <dbReference type="ARBA" id="ARBA00005622"/>
    </source>
</evidence>
<keyword evidence="2" id="KW-0378">Hydrolase</keyword>
<dbReference type="Gene3D" id="1.25.40.10">
    <property type="entry name" value="Tetratricopeptide repeat domain"/>
    <property type="match status" value="1"/>
</dbReference>
<feature type="chain" id="PRO_5046247612" description="Esterase" evidence="4">
    <location>
        <begin position="24"/>
        <end position="418"/>
    </location>
</feature>
<sequence>MKHSIYLLVLIGSILMVNQNAIAQTTEYQTEQFQNRIVDSIFSKTLNESRDFWVRLPDNFQPDSDEKYAVIYLMDGFSLESTLEAVYGNYWGHYLPHMILVGVSNRKKRTRDLTTSQIKMRRGSAFDYETGGAETFTKFMEEELIPYIDNKYPTMNYRTLIGHSYAGLFTINMLVNHKHLFQNYIAIDPSLDWDDQKLLKQAKQKLSTESYEGKSLFVSLAAEQLHMWNEEINMENIMDDSSEFTLFARSIIEFSNYTTSQKQNGLNFSWKVYNEDLHGTVPLPSIRDGLIFLFQWYQFKSPQKYNNPETSIEELVSLLKVQEQIYTEHFGVPTAPMIDEMLSGYGYMNMQMGQPKKAFMFFEMNIKYNPKNATAYESMAEYYESQNDKENTLKYLNKAFELSGKDYYKERIEALNKK</sequence>
<dbReference type="SMART" id="SM00028">
    <property type="entry name" value="TPR"/>
    <property type="match status" value="2"/>
</dbReference>
<comment type="caution">
    <text evidence="5">The sequence shown here is derived from an EMBL/GenBank/DDBJ whole genome shotgun (WGS) entry which is preliminary data.</text>
</comment>
<dbReference type="EMBL" id="QKZR01000009">
    <property type="protein sequence ID" value="PZX36630.1"/>
    <property type="molecule type" value="Genomic_DNA"/>
</dbReference>
<dbReference type="PANTHER" id="PTHR40841">
    <property type="entry name" value="SIDEROPHORE TRIACETYLFUSARININE C ESTERASE"/>
    <property type="match status" value="1"/>
</dbReference>
<dbReference type="RefSeq" id="WP_041567173.1">
    <property type="nucleotide sequence ID" value="NZ_QKZR01000009.1"/>
</dbReference>